<dbReference type="Pfam" id="PF04519">
    <property type="entry name" value="Bactofilin"/>
    <property type="match status" value="1"/>
</dbReference>
<proteinExistence type="inferred from homology"/>
<dbReference type="Proteomes" id="UP000006250">
    <property type="component" value="Unassembled WGS sequence"/>
</dbReference>
<keyword evidence="4" id="KW-1185">Reference proteome</keyword>
<dbReference type="RefSeq" id="WP_005990494.1">
    <property type="nucleotide sequence ID" value="NZ_AECZ01000002.1"/>
</dbReference>
<dbReference type="InterPro" id="IPR007607">
    <property type="entry name" value="BacA/B"/>
</dbReference>
<dbReference type="STRING" id="596151.DesfrDRAFT_0341"/>
<gene>
    <name evidence="3" type="ORF">DesfrDRAFT_0341</name>
</gene>
<dbReference type="PANTHER" id="PTHR35024">
    <property type="entry name" value="HYPOTHETICAL CYTOSOLIC PROTEIN"/>
    <property type="match status" value="1"/>
</dbReference>
<reference evidence="3 4" key="1">
    <citation type="submission" date="2010-08" db="EMBL/GenBank/DDBJ databases">
        <title>The draft genome of Desulfovibrio fructosovorans JJ.</title>
        <authorList>
            <consortium name="US DOE Joint Genome Institute (JGI-PGF)"/>
            <person name="Lucas S."/>
            <person name="Copeland A."/>
            <person name="Lapidus A."/>
            <person name="Cheng J.-F."/>
            <person name="Bruce D."/>
            <person name="Goodwin L."/>
            <person name="Pitluck S."/>
            <person name="Land M.L."/>
            <person name="Hauser L."/>
            <person name="Chang Y.-J."/>
            <person name="Jeffries C."/>
            <person name="Wall J.D."/>
            <person name="Stahl D.A."/>
            <person name="Arkin A.P."/>
            <person name="Dehal P."/>
            <person name="Stolyar S.M."/>
            <person name="Hazen T.C."/>
            <person name="Woyke T.J."/>
        </authorList>
    </citation>
    <scope>NUCLEOTIDE SEQUENCE [LARGE SCALE GENOMIC DNA]</scope>
    <source>
        <strain evidence="3 4">JJ</strain>
    </source>
</reference>
<name>E1JRU2_SOLFR</name>
<comment type="similarity">
    <text evidence="1">Belongs to the bactofilin family.</text>
</comment>
<protein>
    <recommendedName>
        <fullName evidence="5">Polymer-forming cytoskeletal protein</fullName>
    </recommendedName>
</protein>
<dbReference type="EMBL" id="AECZ01000002">
    <property type="protein sequence ID" value="EFL52711.1"/>
    <property type="molecule type" value="Genomic_DNA"/>
</dbReference>
<feature type="region of interest" description="Disordered" evidence="2">
    <location>
        <begin position="114"/>
        <end position="133"/>
    </location>
</feature>
<evidence type="ECO:0000256" key="1">
    <source>
        <dbReference type="ARBA" id="ARBA00044755"/>
    </source>
</evidence>
<evidence type="ECO:0008006" key="5">
    <source>
        <dbReference type="Google" id="ProtNLM"/>
    </source>
</evidence>
<dbReference type="PANTHER" id="PTHR35024:SF4">
    <property type="entry name" value="POLYMER-FORMING CYTOSKELETAL PROTEIN"/>
    <property type="match status" value="1"/>
</dbReference>
<sequence>MGKHDINAFLGAGTSFVGRLAFEGVVRIDGAFEGEIVSSGTLIVGKGARVAGRVEVGRLVCGGEVAAEVTATVLVAVHATGRMAGTVRTPAMSLEEGGRIEGEVAMGEANDIRPDQGNGPAALCGDEVAPQGV</sequence>
<evidence type="ECO:0000256" key="2">
    <source>
        <dbReference type="SAM" id="MobiDB-lite"/>
    </source>
</evidence>
<dbReference type="OrthoDB" id="9789407at2"/>
<dbReference type="eggNOG" id="COG1664">
    <property type="taxonomic scope" value="Bacteria"/>
</dbReference>
<comment type="caution">
    <text evidence="3">The sequence shown here is derived from an EMBL/GenBank/DDBJ whole genome shotgun (WGS) entry which is preliminary data.</text>
</comment>
<accession>E1JRU2</accession>
<evidence type="ECO:0000313" key="4">
    <source>
        <dbReference type="Proteomes" id="UP000006250"/>
    </source>
</evidence>
<dbReference type="AlphaFoldDB" id="E1JRU2"/>
<organism evidence="3 4">
    <name type="scientific">Solidesulfovibrio fructosivorans JJ]</name>
    <dbReference type="NCBI Taxonomy" id="596151"/>
    <lineage>
        <taxon>Bacteria</taxon>
        <taxon>Pseudomonadati</taxon>
        <taxon>Thermodesulfobacteriota</taxon>
        <taxon>Desulfovibrionia</taxon>
        <taxon>Desulfovibrionales</taxon>
        <taxon>Desulfovibrionaceae</taxon>
        <taxon>Solidesulfovibrio</taxon>
    </lineage>
</organism>
<evidence type="ECO:0000313" key="3">
    <source>
        <dbReference type="EMBL" id="EFL52711.1"/>
    </source>
</evidence>